<dbReference type="AlphaFoldDB" id="A0A0P1BQK8"/>
<dbReference type="PANTHER" id="PTHR10094:SF28">
    <property type="entry name" value="SCP2 DOMAIN-CONTAINING PROTEIN"/>
    <property type="match status" value="1"/>
</dbReference>
<dbReference type="Pfam" id="PF02036">
    <property type="entry name" value="SCP2"/>
    <property type="match status" value="1"/>
</dbReference>
<dbReference type="Gene3D" id="3.30.1050.10">
    <property type="entry name" value="SCP2 sterol-binding domain"/>
    <property type="match status" value="1"/>
</dbReference>
<feature type="domain" description="SCP2" evidence="1">
    <location>
        <begin position="86"/>
        <end position="178"/>
    </location>
</feature>
<dbReference type="EMBL" id="CCYA01000270">
    <property type="protein sequence ID" value="CEH18136.1"/>
    <property type="molecule type" value="Genomic_DNA"/>
</dbReference>
<dbReference type="STRING" id="401625.A0A0P1BQK8"/>
<evidence type="ECO:0000313" key="3">
    <source>
        <dbReference type="Proteomes" id="UP000054845"/>
    </source>
</evidence>
<reference evidence="2 3" key="1">
    <citation type="submission" date="2014-09" db="EMBL/GenBank/DDBJ databases">
        <authorList>
            <person name="Magalhaes I.L.F."/>
            <person name="Oliveira U."/>
            <person name="Santos F.R."/>
            <person name="Vidigal T.H.D.A."/>
            <person name="Brescovit A.D."/>
            <person name="Santos A.J."/>
        </authorList>
    </citation>
    <scope>NUCLEOTIDE SEQUENCE [LARGE SCALE GENOMIC DNA]</scope>
</reference>
<dbReference type="PANTHER" id="PTHR10094">
    <property type="entry name" value="STEROL CARRIER PROTEIN 2 SCP-2 FAMILY PROTEIN"/>
    <property type="match status" value="1"/>
</dbReference>
<keyword evidence="3" id="KW-1185">Reference proteome</keyword>
<dbReference type="InterPro" id="IPR003033">
    <property type="entry name" value="SCP2_sterol-bd_dom"/>
</dbReference>
<proteinExistence type="predicted"/>
<accession>A0A0P1BQK8</accession>
<organism evidence="2 3">
    <name type="scientific">Ceraceosorus bombacis</name>
    <dbReference type="NCBI Taxonomy" id="401625"/>
    <lineage>
        <taxon>Eukaryota</taxon>
        <taxon>Fungi</taxon>
        <taxon>Dikarya</taxon>
        <taxon>Basidiomycota</taxon>
        <taxon>Ustilaginomycotina</taxon>
        <taxon>Exobasidiomycetes</taxon>
        <taxon>Ceraceosorales</taxon>
        <taxon>Ceraceosoraceae</taxon>
        <taxon>Ceraceosorus</taxon>
    </lineage>
</organism>
<dbReference type="Proteomes" id="UP000054845">
    <property type="component" value="Unassembled WGS sequence"/>
</dbReference>
<dbReference type="SUPFAM" id="SSF55718">
    <property type="entry name" value="SCP-like"/>
    <property type="match status" value="1"/>
</dbReference>
<name>A0A0P1BQK8_9BASI</name>
<protein>
    <submittedName>
        <fullName evidence="2">2-enoyl-CoA hydratase/3-hydroxyacyl-CoA dehydrogenase/Peroxisomal 3-ketoacyl-CoA-thiolase, sterol-binding domain and related enzymes</fullName>
    </submittedName>
</protein>
<dbReference type="InterPro" id="IPR036527">
    <property type="entry name" value="SCP2_sterol-bd_dom_sf"/>
</dbReference>
<dbReference type="OrthoDB" id="10265837at2759"/>
<evidence type="ECO:0000313" key="2">
    <source>
        <dbReference type="EMBL" id="CEH18136.1"/>
    </source>
</evidence>
<sequence length="188" mass="20725">MAPSKQQEEASSGNLLTMLLSQAAEIDFSDPNATEAESSSSSDKSNDPTRLLVQGWEISKLFAIIEFAFLHAHDEQGIMAGLDMMSRKEAIKSINGVFLFVVKNANGKEQDFFVDMRKTGTFNLEAPKKPKPDVTIRVGDKDMVRLATGQMNPQAAFLKGKLKVKGNVMLGLRCQNLLMKEVGKMSRL</sequence>
<dbReference type="GO" id="GO:0005829">
    <property type="term" value="C:cytosol"/>
    <property type="evidence" value="ECO:0007669"/>
    <property type="project" value="TreeGrafter"/>
</dbReference>
<evidence type="ECO:0000259" key="1">
    <source>
        <dbReference type="Pfam" id="PF02036"/>
    </source>
</evidence>